<protein>
    <recommendedName>
        <fullName evidence="3">Ketopantoate reductase C-terminal domain-containing protein</fullName>
    </recommendedName>
</protein>
<feature type="domain" description="Ketopantoate reductase C-terminal" evidence="3">
    <location>
        <begin position="91"/>
        <end position="218"/>
    </location>
</feature>
<comment type="caution">
    <text evidence="4">The sequence shown here is derived from an EMBL/GenBank/DDBJ whole genome shotgun (WGS) entry which is preliminary data.</text>
</comment>
<gene>
    <name evidence="4" type="ORF">AA0114_g10456</name>
    <name evidence="5" type="ORF">AA0119_g4308</name>
</gene>
<keyword evidence="2" id="KW-0560">Oxidoreductase</keyword>
<dbReference type="GO" id="GO:0050661">
    <property type="term" value="F:NADP binding"/>
    <property type="evidence" value="ECO:0007669"/>
    <property type="project" value="TreeGrafter"/>
</dbReference>
<dbReference type="PANTHER" id="PTHR43765:SF2">
    <property type="entry name" value="2-DEHYDROPANTOATE 2-REDUCTASE"/>
    <property type="match status" value="1"/>
</dbReference>
<sequence length="229" mass="25568">MFLQNGAGMIEGANTFLWPDPHVRPNYVTGVISHGITLNRPFDITHTGPAATSVGPVPREDGDTAQPLSRLLDILPLAHRLKCQAYSWPTILQVQLEKLACNALSNPICALEDAVTAYILSIPETNMRLMQEISSVILALPELQGVEGVKERFSAKSLHHTVMDIIKKNRATTVSMVWDMRNRRETEIRYINGYWARRGREVGVRTPLNDELVERVQEMTADKLRGAGS</sequence>
<dbReference type="Gene3D" id="3.40.50.720">
    <property type="entry name" value="NAD(P)-binding Rossmann-like Domain"/>
    <property type="match status" value="1"/>
</dbReference>
<dbReference type="EMBL" id="PDXA01000047">
    <property type="protein sequence ID" value="RYN42343.1"/>
    <property type="molecule type" value="Genomic_DNA"/>
</dbReference>
<dbReference type="InterPro" id="IPR013328">
    <property type="entry name" value="6PGD_dom2"/>
</dbReference>
<proteinExistence type="predicted"/>
<dbReference type="AlphaFoldDB" id="A0A4Q4M591"/>
<name>A0A4Q4M591_9PLEO</name>
<dbReference type="Proteomes" id="UP000293195">
    <property type="component" value="Unassembled WGS sequence"/>
</dbReference>
<dbReference type="GO" id="GO:0005739">
    <property type="term" value="C:mitochondrion"/>
    <property type="evidence" value="ECO:0007669"/>
    <property type="project" value="TreeGrafter"/>
</dbReference>
<organism evidence="4 6">
    <name type="scientific">Alternaria tenuissima</name>
    <dbReference type="NCBI Taxonomy" id="119927"/>
    <lineage>
        <taxon>Eukaryota</taxon>
        <taxon>Fungi</taxon>
        <taxon>Dikarya</taxon>
        <taxon>Ascomycota</taxon>
        <taxon>Pezizomycotina</taxon>
        <taxon>Dothideomycetes</taxon>
        <taxon>Pleosporomycetidae</taxon>
        <taxon>Pleosporales</taxon>
        <taxon>Pleosporineae</taxon>
        <taxon>Pleosporaceae</taxon>
        <taxon>Alternaria</taxon>
        <taxon>Alternaria sect. Alternaria</taxon>
        <taxon>Alternaria alternata complex</taxon>
    </lineage>
</organism>
<keyword evidence="1" id="KW-0521">NADP</keyword>
<evidence type="ECO:0000313" key="4">
    <source>
        <dbReference type="EMBL" id="RYN42343.1"/>
    </source>
</evidence>
<dbReference type="InterPro" id="IPR008927">
    <property type="entry name" value="6-PGluconate_DH-like_C_sf"/>
</dbReference>
<dbReference type="SUPFAM" id="SSF48179">
    <property type="entry name" value="6-phosphogluconate dehydrogenase C-terminal domain-like"/>
    <property type="match status" value="1"/>
</dbReference>
<dbReference type="Gene3D" id="1.10.1040.10">
    <property type="entry name" value="N-(1-d-carboxylethyl)-l-norvaline Dehydrogenase, domain 2"/>
    <property type="match status" value="1"/>
</dbReference>
<reference evidence="5" key="1">
    <citation type="submission" date="2017-10" db="EMBL/GenBank/DDBJ databases">
        <authorList>
            <person name="Armitage A.D."/>
            <person name="Barbara D.J."/>
            <person name="Woodhall J.W."/>
            <person name="Sreenivasaprasad S."/>
            <person name="Lane C.R."/>
            <person name="Clarkson J.P."/>
            <person name="Harrison R.J."/>
        </authorList>
    </citation>
    <scope>NUCLEOTIDE SEQUENCE</scope>
    <source>
        <strain evidence="5">FERA 635</strain>
    </source>
</reference>
<evidence type="ECO:0000313" key="6">
    <source>
        <dbReference type="Proteomes" id="UP000292402"/>
    </source>
</evidence>
<reference evidence="4" key="3">
    <citation type="journal article" date="2019" name="J. ISSAAS">
        <title>Genomics, evolutionary history and diagnostics of the Alternaria alternata species group including apple and Asian pear pathotypes.</title>
        <authorList>
            <person name="Armitage A.D."/>
            <person name="Cockerton H.M."/>
            <person name="Sreenivasaprasad S."/>
            <person name="Woodhall J."/>
            <person name="Lane C."/>
            <person name="Harrison R.J."/>
            <person name="Clarkson J.P."/>
        </authorList>
    </citation>
    <scope>NUCLEOTIDE SEQUENCE</scope>
    <source>
        <strain evidence="4">FERA 1082</strain>
    </source>
</reference>
<evidence type="ECO:0000313" key="7">
    <source>
        <dbReference type="Proteomes" id="UP000293195"/>
    </source>
</evidence>
<dbReference type="InterPro" id="IPR050838">
    <property type="entry name" value="Ketopantoate_reductase"/>
</dbReference>
<dbReference type="GO" id="GO:0008677">
    <property type="term" value="F:2-dehydropantoate 2-reductase activity"/>
    <property type="evidence" value="ECO:0007669"/>
    <property type="project" value="TreeGrafter"/>
</dbReference>
<evidence type="ECO:0000256" key="1">
    <source>
        <dbReference type="ARBA" id="ARBA00022857"/>
    </source>
</evidence>
<evidence type="ECO:0000259" key="3">
    <source>
        <dbReference type="Pfam" id="PF08546"/>
    </source>
</evidence>
<evidence type="ECO:0000313" key="5">
    <source>
        <dbReference type="EMBL" id="RYO04039.1"/>
    </source>
</evidence>
<evidence type="ECO:0000256" key="2">
    <source>
        <dbReference type="ARBA" id="ARBA00023002"/>
    </source>
</evidence>
<dbReference type="PANTHER" id="PTHR43765">
    <property type="entry name" value="2-DEHYDROPANTOATE 2-REDUCTASE-RELATED"/>
    <property type="match status" value="1"/>
</dbReference>
<dbReference type="EMBL" id="PDXF01000011">
    <property type="protein sequence ID" value="RYO04039.1"/>
    <property type="molecule type" value="Genomic_DNA"/>
</dbReference>
<keyword evidence="7" id="KW-1185">Reference proteome</keyword>
<dbReference type="Proteomes" id="UP000292402">
    <property type="component" value="Unassembled WGS sequence"/>
</dbReference>
<accession>A0A4Q4M591</accession>
<reference evidence="6 7" key="2">
    <citation type="journal article" date="2019" name="bioRxiv">
        <title>Genomics, evolutionary history and diagnostics of the Alternaria alternata species group including apple and Asian pear pathotypes.</title>
        <authorList>
            <person name="Armitage A.D."/>
            <person name="Cockerton H.M."/>
            <person name="Sreenivasaprasad S."/>
            <person name="Woodhall J.W."/>
            <person name="Lane C.R."/>
            <person name="Harrison R.J."/>
            <person name="Clarkson J.P."/>
        </authorList>
    </citation>
    <scope>NUCLEOTIDE SEQUENCE [LARGE SCALE GENOMIC DNA]</scope>
    <source>
        <strain evidence="6">FERA 1082</strain>
        <strain evidence="7">FERA 635</strain>
    </source>
</reference>
<dbReference type="InterPro" id="IPR013752">
    <property type="entry name" value="KPA_reductase"/>
</dbReference>
<dbReference type="Pfam" id="PF08546">
    <property type="entry name" value="ApbA_C"/>
    <property type="match status" value="1"/>
</dbReference>